<proteinExistence type="predicted"/>
<accession>A0A9E8SLA2</accession>
<sequence length="150" mass="16497">MLGAVIDLDKCLDLLGTLYLRIARSSYENLVSAAASNGREVPKNKDVPNSKDRLIRELDCAVIENIHLIQKNNGTTPFDSVRGVFVEGEELYDGAGFHEKNHIQLCIRNPNASKGFLFQDRRLTGLSIKGTDKSIVATSCMSATNSGNWI</sequence>
<evidence type="ECO:0000313" key="1">
    <source>
        <dbReference type="EMBL" id="WAC13365.1"/>
    </source>
</evidence>
<evidence type="ECO:0000313" key="2">
    <source>
        <dbReference type="Proteomes" id="UP001164653"/>
    </source>
</evidence>
<organism evidence="1 2">
    <name type="scientific">Dyadobacter pollutisoli</name>
    <dbReference type="NCBI Taxonomy" id="2910158"/>
    <lineage>
        <taxon>Bacteria</taxon>
        <taxon>Pseudomonadati</taxon>
        <taxon>Bacteroidota</taxon>
        <taxon>Cytophagia</taxon>
        <taxon>Cytophagales</taxon>
        <taxon>Spirosomataceae</taxon>
        <taxon>Dyadobacter</taxon>
    </lineage>
</organism>
<dbReference type="KEGG" id="dpf:ON006_05255"/>
<name>A0A9E8SLA2_9BACT</name>
<dbReference type="RefSeq" id="WP_244819523.1">
    <property type="nucleotide sequence ID" value="NZ_CP112998.1"/>
</dbReference>
<protein>
    <submittedName>
        <fullName evidence="1">Uncharacterized protein</fullName>
    </submittedName>
</protein>
<dbReference type="Proteomes" id="UP001164653">
    <property type="component" value="Chromosome"/>
</dbReference>
<reference evidence="1" key="1">
    <citation type="submission" date="2022-11" db="EMBL/GenBank/DDBJ databases">
        <title>Dyadobacter pollutisoli sp. nov., isolated from plastic dumped soil.</title>
        <authorList>
            <person name="Kim J.M."/>
            <person name="Kim K.R."/>
            <person name="Lee J.K."/>
            <person name="Hao L."/>
            <person name="Jeon C.O."/>
        </authorList>
    </citation>
    <scope>NUCLEOTIDE SEQUENCE</scope>
    <source>
        <strain evidence="1">U1</strain>
    </source>
</reference>
<dbReference type="AlphaFoldDB" id="A0A9E8SLA2"/>
<gene>
    <name evidence="1" type="ORF">ON006_05255</name>
</gene>
<keyword evidence="2" id="KW-1185">Reference proteome</keyword>
<dbReference type="EMBL" id="CP112998">
    <property type="protein sequence ID" value="WAC13365.1"/>
    <property type="molecule type" value="Genomic_DNA"/>
</dbReference>